<name>T1HL98_RHOPR</name>
<dbReference type="eggNOG" id="KOG3106">
    <property type="taxonomic scope" value="Eukaryota"/>
</dbReference>
<keyword evidence="5" id="KW-0256">Endoplasmic reticulum</keyword>
<evidence type="ECO:0000256" key="4">
    <source>
        <dbReference type="ARBA" id="ARBA00022692"/>
    </source>
</evidence>
<dbReference type="PRINTS" id="PR00660">
    <property type="entry name" value="ERLUMENR"/>
</dbReference>
<dbReference type="GO" id="GO:0046923">
    <property type="term" value="F:ER retention sequence binding"/>
    <property type="evidence" value="ECO:0007669"/>
    <property type="project" value="InterPro"/>
</dbReference>
<dbReference type="GO" id="GO:0016192">
    <property type="term" value="P:vesicle-mediated transport"/>
    <property type="evidence" value="ECO:0007669"/>
    <property type="project" value="UniProtKB-KW"/>
</dbReference>
<evidence type="ECO:0000256" key="2">
    <source>
        <dbReference type="ARBA" id="ARBA00010120"/>
    </source>
</evidence>
<dbReference type="InterPro" id="IPR000133">
    <property type="entry name" value="ER_ret_rcpt"/>
</dbReference>
<evidence type="ECO:0000256" key="10">
    <source>
        <dbReference type="ARBA" id="ARBA00023170"/>
    </source>
</evidence>
<comment type="similarity">
    <text evidence="2">Belongs to the ERD2 family.</text>
</comment>
<dbReference type="AlphaFoldDB" id="T1HL98"/>
<dbReference type="Proteomes" id="UP000015103">
    <property type="component" value="Unassembled WGS sequence"/>
</dbReference>
<protein>
    <submittedName>
        <fullName evidence="11">Uncharacterized protein</fullName>
    </submittedName>
</protein>
<dbReference type="EMBL" id="ACPB03002212">
    <property type="status" value="NOT_ANNOTATED_CDS"/>
    <property type="molecule type" value="Genomic_DNA"/>
</dbReference>
<proteinExistence type="inferred from homology"/>
<keyword evidence="6" id="KW-0931">ER-Golgi transport</keyword>
<keyword evidence="9" id="KW-0472">Membrane</keyword>
<dbReference type="InParanoid" id="T1HL98"/>
<keyword evidence="12" id="KW-1185">Reference proteome</keyword>
<dbReference type="GO" id="GO:0015031">
    <property type="term" value="P:protein transport"/>
    <property type="evidence" value="ECO:0007669"/>
    <property type="project" value="UniProtKB-KW"/>
</dbReference>
<sequence>MTSGIGISGKTQLLFLVTYMTRYLDTYGVDIIKMSLIFMSLITVLLIYTVFDETHEVQHDTYWISPSIVICLGLGFQFNYALTYVEVLWAFSRYLEVVTIIPQLYFIYRKRYKPSVIRSYIILLLLYRGFYILNWIYRYTIEDHFDPIIVIPGVLQFLVYFAYFFLPYATLSNQLPTLSQQIANNLPSVLTFNVDGKNGKDLKPLEADNLTPKSTVQIDVTCIK</sequence>
<evidence type="ECO:0000256" key="9">
    <source>
        <dbReference type="ARBA" id="ARBA00023136"/>
    </source>
</evidence>
<dbReference type="VEuPathDB" id="VectorBase:RPRC004822"/>
<evidence type="ECO:0000256" key="5">
    <source>
        <dbReference type="ARBA" id="ARBA00022824"/>
    </source>
</evidence>
<dbReference type="HOGENOM" id="CLU_1236408_0_0_1"/>
<keyword evidence="10" id="KW-0675">Receptor</keyword>
<keyword evidence="7" id="KW-0653">Protein transport</keyword>
<evidence type="ECO:0000256" key="1">
    <source>
        <dbReference type="ARBA" id="ARBA00004477"/>
    </source>
</evidence>
<keyword evidence="3" id="KW-0813">Transport</keyword>
<dbReference type="Pfam" id="PF00810">
    <property type="entry name" value="ER_lumen_recept"/>
    <property type="match status" value="1"/>
</dbReference>
<dbReference type="GO" id="GO:0005789">
    <property type="term" value="C:endoplasmic reticulum membrane"/>
    <property type="evidence" value="ECO:0007669"/>
    <property type="project" value="UniProtKB-SubCell"/>
</dbReference>
<evidence type="ECO:0000256" key="3">
    <source>
        <dbReference type="ARBA" id="ARBA00022448"/>
    </source>
</evidence>
<dbReference type="STRING" id="13249.T1HL98"/>
<evidence type="ECO:0000256" key="7">
    <source>
        <dbReference type="ARBA" id="ARBA00022927"/>
    </source>
</evidence>
<organism evidence="11 12">
    <name type="scientific">Rhodnius prolixus</name>
    <name type="common">Triatomid bug</name>
    <dbReference type="NCBI Taxonomy" id="13249"/>
    <lineage>
        <taxon>Eukaryota</taxon>
        <taxon>Metazoa</taxon>
        <taxon>Ecdysozoa</taxon>
        <taxon>Arthropoda</taxon>
        <taxon>Hexapoda</taxon>
        <taxon>Insecta</taxon>
        <taxon>Pterygota</taxon>
        <taxon>Neoptera</taxon>
        <taxon>Paraneoptera</taxon>
        <taxon>Hemiptera</taxon>
        <taxon>Heteroptera</taxon>
        <taxon>Panheteroptera</taxon>
        <taxon>Cimicomorpha</taxon>
        <taxon>Reduviidae</taxon>
        <taxon>Triatominae</taxon>
        <taxon>Rhodnius</taxon>
    </lineage>
</organism>
<accession>T1HL98</accession>
<dbReference type="GO" id="GO:0006621">
    <property type="term" value="P:protein retention in ER lumen"/>
    <property type="evidence" value="ECO:0007669"/>
    <property type="project" value="InterPro"/>
</dbReference>
<dbReference type="EnsemblMetazoa" id="RPRC004822-RA">
    <property type="protein sequence ID" value="RPRC004822-PA"/>
    <property type="gene ID" value="RPRC004822"/>
</dbReference>
<reference evidence="11" key="1">
    <citation type="submission" date="2015-05" db="UniProtKB">
        <authorList>
            <consortium name="EnsemblMetazoa"/>
        </authorList>
    </citation>
    <scope>IDENTIFICATION</scope>
</reference>
<evidence type="ECO:0000313" key="11">
    <source>
        <dbReference type="EnsemblMetazoa" id="RPRC004822-PA"/>
    </source>
</evidence>
<comment type="subcellular location">
    <subcellularLocation>
        <location evidence="1">Endoplasmic reticulum membrane</location>
        <topology evidence="1">Multi-pass membrane protein</topology>
    </subcellularLocation>
</comment>
<keyword evidence="4" id="KW-0812">Transmembrane</keyword>
<dbReference type="PANTHER" id="PTHR10585">
    <property type="entry name" value="ER LUMEN PROTEIN RETAINING RECEPTOR"/>
    <property type="match status" value="1"/>
</dbReference>
<evidence type="ECO:0000313" key="12">
    <source>
        <dbReference type="Proteomes" id="UP000015103"/>
    </source>
</evidence>
<evidence type="ECO:0000256" key="6">
    <source>
        <dbReference type="ARBA" id="ARBA00022892"/>
    </source>
</evidence>
<evidence type="ECO:0000256" key="8">
    <source>
        <dbReference type="ARBA" id="ARBA00022989"/>
    </source>
</evidence>
<keyword evidence="8" id="KW-1133">Transmembrane helix</keyword>